<dbReference type="Pfam" id="PF04007">
    <property type="entry name" value="DUF354"/>
    <property type="match status" value="1"/>
</dbReference>
<dbReference type="Proteomes" id="UP001596398">
    <property type="component" value="Unassembled WGS sequence"/>
</dbReference>
<evidence type="ECO:0000313" key="1">
    <source>
        <dbReference type="EMBL" id="MFC7236115.1"/>
    </source>
</evidence>
<protein>
    <submittedName>
        <fullName evidence="1">DUF354 domain-containing protein</fullName>
    </submittedName>
</protein>
<dbReference type="GeneID" id="79267821"/>
<dbReference type="PIRSF" id="PIRSF005357">
    <property type="entry name" value="UCP005357"/>
    <property type="match status" value="1"/>
</dbReference>
<accession>A0ABD5ZRY7</accession>
<dbReference type="RefSeq" id="WP_276234267.1">
    <property type="nucleotide sequence ID" value="NZ_CP119802.1"/>
</dbReference>
<dbReference type="SUPFAM" id="SSF53756">
    <property type="entry name" value="UDP-Glycosyltransferase/glycogen phosphorylase"/>
    <property type="match status" value="1"/>
</dbReference>
<keyword evidence="2" id="KW-1185">Reference proteome</keyword>
<proteinExistence type="predicted"/>
<comment type="caution">
    <text evidence="1">The sequence shown here is derived from an EMBL/GenBank/DDBJ whole genome shotgun (WGS) entry which is preliminary data.</text>
</comment>
<reference evidence="1 2" key="1">
    <citation type="journal article" date="2019" name="Int. J. Syst. Evol. Microbiol.">
        <title>The Global Catalogue of Microorganisms (GCM) 10K type strain sequencing project: providing services to taxonomists for standard genome sequencing and annotation.</title>
        <authorList>
            <consortium name="The Broad Institute Genomics Platform"/>
            <consortium name="The Broad Institute Genome Sequencing Center for Infectious Disease"/>
            <person name="Wu L."/>
            <person name="Ma J."/>
        </authorList>
    </citation>
    <scope>NUCLEOTIDE SEQUENCE [LARGE SCALE GENOMIC DNA]</scope>
    <source>
        <strain evidence="1 2">DT85</strain>
    </source>
</reference>
<sequence>MSTERTPDGAEAELTVAVTVQHPAHVHFYRHPIAELRRRGHAVHVFAREKDVTTDLLAAFDIDHTVLAREPRSRADLLRVQARYELGLLRACRRLDPDVLTAVGGTTAAHVGWLLGARSVVFIDSGITPSNRVTVPFADEVCNPRRLVADFGARQRRYDGYHELAYLHPDRFEPDPERLRALGVEPDDTYSVLRFVAWNAHHDVGKAGLSPAGKRRLVEALAERGDVYVTTEGPLPDEFEDYRLPVPPEALHDLLAHADLYVGDSQTTATEAALLGTPAIRSNSYAGDGDMSNFVELEDEYGLLRSIPDEDEAIATAAALLDRRDARAAWARRRDRLFAEKIDVTDFVVERLTAPTDPPTRGTRLARPLAALAGRWSG</sequence>
<organism evidence="1 2">
    <name type="scientific">Halosegnis marinus</name>
    <dbReference type="NCBI Taxonomy" id="3034023"/>
    <lineage>
        <taxon>Archaea</taxon>
        <taxon>Methanobacteriati</taxon>
        <taxon>Methanobacteriota</taxon>
        <taxon>Stenosarchaea group</taxon>
        <taxon>Halobacteria</taxon>
        <taxon>Halobacteriales</taxon>
        <taxon>Natronomonadaceae</taxon>
        <taxon>Halosegnis</taxon>
    </lineage>
</organism>
<dbReference type="AlphaFoldDB" id="A0ABD5ZRY7"/>
<evidence type="ECO:0000313" key="2">
    <source>
        <dbReference type="Proteomes" id="UP001596398"/>
    </source>
</evidence>
<dbReference type="PANTHER" id="PTHR39662:SF1">
    <property type="entry name" value="DUF354 DOMAIN-CONTAINING PROTEIN"/>
    <property type="match status" value="1"/>
</dbReference>
<gene>
    <name evidence="1" type="ORF">ACFQJ4_12385</name>
</gene>
<dbReference type="EMBL" id="JBHTAP010000001">
    <property type="protein sequence ID" value="MFC7236115.1"/>
    <property type="molecule type" value="Genomic_DNA"/>
</dbReference>
<name>A0ABD5ZRY7_9EURY</name>
<dbReference type="PANTHER" id="PTHR39662">
    <property type="entry name" value="DUF354 DOMAIN-CONTAINING PROTEIN-RELATED"/>
    <property type="match status" value="1"/>
</dbReference>
<dbReference type="InterPro" id="IPR007152">
    <property type="entry name" value="DUF354"/>
</dbReference>